<dbReference type="Proteomes" id="UP001234178">
    <property type="component" value="Unassembled WGS sequence"/>
</dbReference>
<comment type="caution">
    <text evidence="2">The sequence shown here is derived from an EMBL/GenBank/DDBJ whole genome shotgun (WGS) entry which is preliminary data.</text>
</comment>
<name>A0ABQ9YTP5_9CRUS</name>
<accession>A0ABQ9YTP5</accession>
<feature type="region of interest" description="Disordered" evidence="1">
    <location>
        <begin position="1"/>
        <end position="31"/>
    </location>
</feature>
<evidence type="ECO:0000313" key="3">
    <source>
        <dbReference type="Proteomes" id="UP001234178"/>
    </source>
</evidence>
<gene>
    <name evidence="2" type="ORF">OUZ56_005755</name>
</gene>
<protein>
    <submittedName>
        <fullName evidence="2">Uncharacterized protein</fullName>
    </submittedName>
</protein>
<sequence length="93" mass="10139">MANKPTSKECEVSKQNVCKGSNSQPKPMHPMISKTKKNQVVNNSSTAQQPLNIEVNSSSDTQEVIAIVDTVSQNCYVTRNDEAISLTEDNIAT</sequence>
<dbReference type="EMBL" id="JAOYFB010000001">
    <property type="protein sequence ID" value="KAK4004012.1"/>
    <property type="molecule type" value="Genomic_DNA"/>
</dbReference>
<feature type="compositionally biased region" description="Polar residues" evidence="1">
    <location>
        <begin position="13"/>
        <end position="25"/>
    </location>
</feature>
<proteinExistence type="predicted"/>
<organism evidence="2 3">
    <name type="scientific">Daphnia magna</name>
    <dbReference type="NCBI Taxonomy" id="35525"/>
    <lineage>
        <taxon>Eukaryota</taxon>
        <taxon>Metazoa</taxon>
        <taxon>Ecdysozoa</taxon>
        <taxon>Arthropoda</taxon>
        <taxon>Crustacea</taxon>
        <taxon>Branchiopoda</taxon>
        <taxon>Diplostraca</taxon>
        <taxon>Cladocera</taxon>
        <taxon>Anomopoda</taxon>
        <taxon>Daphniidae</taxon>
        <taxon>Daphnia</taxon>
    </lineage>
</organism>
<evidence type="ECO:0000313" key="2">
    <source>
        <dbReference type="EMBL" id="KAK4004012.1"/>
    </source>
</evidence>
<evidence type="ECO:0000256" key="1">
    <source>
        <dbReference type="SAM" id="MobiDB-lite"/>
    </source>
</evidence>
<reference evidence="2 3" key="1">
    <citation type="journal article" date="2023" name="Nucleic Acids Res.">
        <title>The hologenome of Daphnia magna reveals possible DNA methylation and microbiome-mediated evolution of the host genome.</title>
        <authorList>
            <person name="Chaturvedi A."/>
            <person name="Li X."/>
            <person name="Dhandapani V."/>
            <person name="Marshall H."/>
            <person name="Kissane S."/>
            <person name="Cuenca-Cambronero M."/>
            <person name="Asole G."/>
            <person name="Calvet F."/>
            <person name="Ruiz-Romero M."/>
            <person name="Marangio P."/>
            <person name="Guigo R."/>
            <person name="Rago D."/>
            <person name="Mirbahai L."/>
            <person name="Eastwood N."/>
            <person name="Colbourne J.K."/>
            <person name="Zhou J."/>
            <person name="Mallon E."/>
            <person name="Orsini L."/>
        </authorList>
    </citation>
    <scope>NUCLEOTIDE SEQUENCE [LARGE SCALE GENOMIC DNA]</scope>
    <source>
        <strain evidence="2">LRV0_1</strain>
    </source>
</reference>
<keyword evidence="3" id="KW-1185">Reference proteome</keyword>
<feature type="compositionally biased region" description="Basic and acidic residues" evidence="1">
    <location>
        <begin position="1"/>
        <end position="12"/>
    </location>
</feature>